<accession>A0A364RFD3</accession>
<reference evidence="6 7" key="2">
    <citation type="submission" date="2018-07" db="EMBL/GenBank/DDBJ databases">
        <title>Pontibacter sp. 2b14 genomic sequence and assembly.</title>
        <authorList>
            <person name="Du Z.-J."/>
        </authorList>
    </citation>
    <scope>NUCLEOTIDE SEQUENCE [LARGE SCALE GENOMIC DNA]</scope>
    <source>
        <strain evidence="6 7">2b14</strain>
    </source>
</reference>
<keyword evidence="1 4" id="KW-0663">Pyridoxal phosphate</keyword>
<dbReference type="RefSeq" id="WP_112305115.1">
    <property type="nucleotide sequence ID" value="NZ_QMDV01000002.1"/>
</dbReference>
<dbReference type="GO" id="GO:0030170">
    <property type="term" value="F:pyridoxal phosphate binding"/>
    <property type="evidence" value="ECO:0007669"/>
    <property type="project" value="TreeGrafter"/>
</dbReference>
<proteinExistence type="inferred from homology"/>
<evidence type="ECO:0000256" key="2">
    <source>
        <dbReference type="ARBA" id="ARBA00037999"/>
    </source>
</evidence>
<gene>
    <name evidence="6" type="ORF">DP923_06915</name>
</gene>
<dbReference type="InterPro" id="IPR015424">
    <property type="entry name" value="PyrdxlP-dep_Trfase"/>
</dbReference>
<evidence type="ECO:0000256" key="1">
    <source>
        <dbReference type="ARBA" id="ARBA00022898"/>
    </source>
</evidence>
<evidence type="ECO:0000313" key="7">
    <source>
        <dbReference type="Proteomes" id="UP000251692"/>
    </source>
</evidence>
<dbReference type="GO" id="GO:0000271">
    <property type="term" value="P:polysaccharide biosynthetic process"/>
    <property type="evidence" value="ECO:0007669"/>
    <property type="project" value="TreeGrafter"/>
</dbReference>
<sequence length="362" mass="39414">MEDIKMTATKAFYAKLKPELDAAFSAVMASMGEGADVHSNRLTDNLKSYFGLGYVQPCANARDAFRVILKALGLPTGAEVILPAFGDSYLAEEVVLAGLKPVFADVNPNTFTLDEASVERVITPATKVMVLVHVFGQCAEMEALLLLAEKYNLLVIEDATQAFGAEVSINGRMMKAGSIGHIGITSFFPTKATAHTEEGAAILTHDVQVAEKLMAAKTLTQLDALQAAMLAVKVKHIDTYNAGREPAVKYYNQALAGISGLQLPVATTEVPNNHQHFPIVVKEGKRDALQQYLASHFIPSVIPFPTPVHLQEKMGELKYKMGDFPVAEMLSESILLLPLHSELKEEQLAYICQHIRGFFAKI</sequence>
<dbReference type="GO" id="GO:0008483">
    <property type="term" value="F:transaminase activity"/>
    <property type="evidence" value="ECO:0007669"/>
    <property type="project" value="TreeGrafter"/>
</dbReference>
<dbReference type="InterPro" id="IPR015421">
    <property type="entry name" value="PyrdxlP-dep_Trfase_major"/>
</dbReference>
<dbReference type="Proteomes" id="UP000251692">
    <property type="component" value="Unassembled WGS sequence"/>
</dbReference>
<dbReference type="SUPFAM" id="SSF53383">
    <property type="entry name" value="PLP-dependent transferases"/>
    <property type="match status" value="1"/>
</dbReference>
<feature type="modified residue" description="N6-(pyridoxal phosphate)lysine" evidence="4">
    <location>
        <position position="191"/>
    </location>
</feature>
<dbReference type="AlphaFoldDB" id="A0A364RFD3"/>
<dbReference type="PANTHER" id="PTHR30244:SF36">
    <property type="entry name" value="3-OXO-GLUCOSE-6-PHOSPHATE:GLUTAMATE AMINOTRANSFERASE"/>
    <property type="match status" value="1"/>
</dbReference>
<organism evidence="6 7">
    <name type="scientific">Pontibacter arcticus</name>
    <dbReference type="NCBI Taxonomy" id="2080288"/>
    <lineage>
        <taxon>Bacteria</taxon>
        <taxon>Pseudomonadati</taxon>
        <taxon>Bacteroidota</taxon>
        <taxon>Cytophagia</taxon>
        <taxon>Cytophagales</taxon>
        <taxon>Hymenobacteraceae</taxon>
        <taxon>Pontibacter</taxon>
    </lineage>
</organism>
<evidence type="ECO:0000256" key="3">
    <source>
        <dbReference type="PIRSR" id="PIRSR000390-1"/>
    </source>
</evidence>
<dbReference type="PIRSF" id="PIRSF000390">
    <property type="entry name" value="PLP_StrS"/>
    <property type="match status" value="1"/>
</dbReference>
<evidence type="ECO:0000256" key="4">
    <source>
        <dbReference type="PIRSR" id="PIRSR000390-2"/>
    </source>
</evidence>
<reference evidence="6 7" key="1">
    <citation type="submission" date="2018-06" db="EMBL/GenBank/DDBJ databases">
        <authorList>
            <person name="Liu Z.-W."/>
        </authorList>
    </citation>
    <scope>NUCLEOTIDE SEQUENCE [LARGE SCALE GENOMIC DNA]</scope>
    <source>
        <strain evidence="6 7">2b14</strain>
    </source>
</reference>
<comment type="caution">
    <text evidence="6">The sequence shown here is derived from an EMBL/GenBank/DDBJ whole genome shotgun (WGS) entry which is preliminary data.</text>
</comment>
<comment type="similarity">
    <text evidence="2 5">Belongs to the DegT/DnrJ/EryC1 family.</text>
</comment>
<evidence type="ECO:0000313" key="6">
    <source>
        <dbReference type="EMBL" id="RAU82965.1"/>
    </source>
</evidence>
<keyword evidence="7" id="KW-1185">Reference proteome</keyword>
<protein>
    <recommendedName>
        <fullName evidence="8">dTDP-4-amino-4,6-dideoxygalactose transaminase</fullName>
    </recommendedName>
</protein>
<feature type="active site" description="Proton acceptor" evidence="3">
    <location>
        <position position="191"/>
    </location>
</feature>
<dbReference type="Gene3D" id="3.40.640.10">
    <property type="entry name" value="Type I PLP-dependent aspartate aminotransferase-like (Major domain)"/>
    <property type="match status" value="1"/>
</dbReference>
<dbReference type="InterPro" id="IPR000653">
    <property type="entry name" value="DegT/StrS_aminotransferase"/>
</dbReference>
<dbReference type="Gene3D" id="3.90.1150.10">
    <property type="entry name" value="Aspartate Aminotransferase, domain 1"/>
    <property type="match status" value="1"/>
</dbReference>
<evidence type="ECO:0000256" key="5">
    <source>
        <dbReference type="RuleBase" id="RU004508"/>
    </source>
</evidence>
<dbReference type="Pfam" id="PF01041">
    <property type="entry name" value="DegT_DnrJ_EryC1"/>
    <property type="match status" value="1"/>
</dbReference>
<name>A0A364RFD3_9BACT</name>
<dbReference type="OrthoDB" id="9804264at2"/>
<dbReference type="InterPro" id="IPR015422">
    <property type="entry name" value="PyrdxlP-dep_Trfase_small"/>
</dbReference>
<dbReference type="PANTHER" id="PTHR30244">
    <property type="entry name" value="TRANSAMINASE"/>
    <property type="match status" value="1"/>
</dbReference>
<evidence type="ECO:0008006" key="8">
    <source>
        <dbReference type="Google" id="ProtNLM"/>
    </source>
</evidence>
<dbReference type="EMBL" id="QMDV01000002">
    <property type="protein sequence ID" value="RAU82965.1"/>
    <property type="molecule type" value="Genomic_DNA"/>
</dbReference>